<feature type="compositionally biased region" description="Low complexity" evidence="1">
    <location>
        <begin position="200"/>
        <end position="212"/>
    </location>
</feature>
<protein>
    <submittedName>
        <fullName evidence="2">Uncharacterized protein</fullName>
    </submittedName>
</protein>
<name>A0A6N2AMY2_SOLCI</name>
<evidence type="ECO:0000256" key="1">
    <source>
        <dbReference type="SAM" id="MobiDB-lite"/>
    </source>
</evidence>
<feature type="compositionally biased region" description="Basic and acidic residues" evidence="1">
    <location>
        <begin position="213"/>
        <end position="227"/>
    </location>
</feature>
<feature type="region of interest" description="Disordered" evidence="1">
    <location>
        <begin position="164"/>
        <end position="307"/>
    </location>
</feature>
<dbReference type="EMBL" id="RXGB01026810">
    <property type="protein sequence ID" value="TMW81303.1"/>
    <property type="molecule type" value="Genomic_DNA"/>
</dbReference>
<reference evidence="2" key="1">
    <citation type="submission" date="2019-05" db="EMBL/GenBank/DDBJ databases">
        <title>The de novo reference genome and transcriptome assemblies of the wild tomato species Solanum chilense.</title>
        <authorList>
            <person name="Stam R."/>
            <person name="Nosenko T."/>
            <person name="Hoerger A.C."/>
            <person name="Stephan W."/>
            <person name="Seidel M.A."/>
            <person name="Kuhn J.M.M."/>
            <person name="Haberer G."/>
            <person name="Tellier A."/>
        </authorList>
    </citation>
    <scope>NUCLEOTIDE SEQUENCE</scope>
    <source>
        <tissue evidence="2">Mature leaves</tissue>
    </source>
</reference>
<evidence type="ECO:0000313" key="2">
    <source>
        <dbReference type="EMBL" id="TMW81303.1"/>
    </source>
</evidence>
<gene>
    <name evidence="2" type="ORF">EJD97_010491</name>
</gene>
<feature type="compositionally biased region" description="Basic and acidic residues" evidence="1">
    <location>
        <begin position="164"/>
        <end position="174"/>
    </location>
</feature>
<feature type="compositionally biased region" description="Polar residues" evidence="1">
    <location>
        <begin position="247"/>
        <end position="267"/>
    </location>
</feature>
<dbReference type="AlphaFoldDB" id="A0A6N2AMY2"/>
<feature type="compositionally biased region" description="Acidic residues" evidence="1">
    <location>
        <begin position="228"/>
        <end position="237"/>
    </location>
</feature>
<comment type="caution">
    <text evidence="2">The sequence shown here is derived from an EMBL/GenBank/DDBJ whole genome shotgun (WGS) entry which is preliminary data.</text>
</comment>
<feature type="region of interest" description="Disordered" evidence="1">
    <location>
        <begin position="63"/>
        <end position="119"/>
    </location>
</feature>
<feature type="compositionally biased region" description="Low complexity" evidence="1">
    <location>
        <begin position="107"/>
        <end position="118"/>
    </location>
</feature>
<sequence>MTQDEWHTQRRRNVTQQVRFITDRSVVQQPQMQTGIVSIPTQNTYIDLEVQEFNPLGEEVEDQPVQVQENRHQNTVRATKHSQRQDSNTGSKDKEDHNNIQQRMEPQTTSTDQTGQQQRHTNISGIDSMLPVPPPLHTVDSYVGVAIGGEAGCGQEENIRNQARIDKGKGKMDDQGGYLTNISNVPPDKPKVPDKQQLINKNNPNSSNTSKDPSSHQRDGIDEYKEPDSEDELDDDTQSLGEGTAPSEDTGTSYQIQKRPLLQTSNVDDIREVTGKQGLSPRGRKLLKNNKNTSFNKPNTRARSRGL</sequence>
<proteinExistence type="predicted"/>
<feature type="compositionally biased region" description="Polar residues" evidence="1">
    <location>
        <begin position="289"/>
        <end position="299"/>
    </location>
</feature>
<organism evidence="2">
    <name type="scientific">Solanum chilense</name>
    <name type="common">Tomato</name>
    <name type="synonym">Lycopersicon chilense</name>
    <dbReference type="NCBI Taxonomy" id="4083"/>
    <lineage>
        <taxon>Eukaryota</taxon>
        <taxon>Viridiplantae</taxon>
        <taxon>Streptophyta</taxon>
        <taxon>Embryophyta</taxon>
        <taxon>Tracheophyta</taxon>
        <taxon>Spermatophyta</taxon>
        <taxon>Magnoliopsida</taxon>
        <taxon>eudicotyledons</taxon>
        <taxon>Gunneridae</taxon>
        <taxon>Pentapetalae</taxon>
        <taxon>asterids</taxon>
        <taxon>lamiids</taxon>
        <taxon>Solanales</taxon>
        <taxon>Solanaceae</taxon>
        <taxon>Solanoideae</taxon>
        <taxon>Solaneae</taxon>
        <taxon>Solanum</taxon>
        <taxon>Solanum subgen. Lycopersicon</taxon>
    </lineage>
</organism>
<accession>A0A6N2AMY2</accession>